<dbReference type="EMBL" id="CP157354">
    <property type="protein sequence ID" value="XBL98449.1"/>
    <property type="molecule type" value="Genomic_DNA"/>
</dbReference>
<dbReference type="AlphaFoldDB" id="A0AAU7F371"/>
<accession>A0AAU7F371</accession>
<reference evidence="1" key="1">
    <citation type="submission" date="2024-05" db="EMBL/GenBank/DDBJ databases">
        <title>Draft genome sequence of Pseudomonas iranensis M7D1.</title>
        <authorList>
            <person name="Miller S.L."/>
            <person name="Nsubuga A."/>
            <person name="Lu N."/>
            <person name="King J."/>
            <person name="Shears P."/>
            <person name="Lawson P.A."/>
        </authorList>
    </citation>
    <scope>NUCLEOTIDE SEQUENCE</scope>
    <source>
        <strain evidence="1">M7D1</strain>
    </source>
</reference>
<gene>
    <name evidence="1" type="ORF">ABHN08_10960</name>
</gene>
<name>A0AAU7F371_9PSED</name>
<evidence type="ECO:0000313" key="1">
    <source>
        <dbReference type="EMBL" id="XBL98449.1"/>
    </source>
</evidence>
<protein>
    <submittedName>
        <fullName evidence="1">Uncharacterized protein</fullName>
    </submittedName>
</protein>
<proteinExistence type="predicted"/>
<sequence length="56" mass="6357">MAVFDQERFDYYLQQNGIYPPYPEDLDPGLLAAANAYARGEQIPDEAGPDPFDEDF</sequence>
<organism evidence="1">
    <name type="scientific">Pseudomonas iranensis</name>
    <dbReference type="NCBI Taxonomy" id="2745503"/>
    <lineage>
        <taxon>Bacteria</taxon>
        <taxon>Pseudomonadati</taxon>
        <taxon>Pseudomonadota</taxon>
        <taxon>Gammaproteobacteria</taxon>
        <taxon>Pseudomonadales</taxon>
        <taxon>Pseudomonadaceae</taxon>
        <taxon>Pseudomonas</taxon>
    </lineage>
</organism>